<evidence type="ECO:0000256" key="6">
    <source>
        <dbReference type="SAM" id="Phobius"/>
    </source>
</evidence>
<feature type="transmembrane region" description="Helical" evidence="6">
    <location>
        <begin position="190"/>
        <end position="210"/>
    </location>
</feature>
<dbReference type="GO" id="GO:0022857">
    <property type="term" value="F:transmembrane transporter activity"/>
    <property type="evidence" value="ECO:0007669"/>
    <property type="project" value="InterPro"/>
</dbReference>
<dbReference type="Gene3D" id="1.20.1250.20">
    <property type="entry name" value="MFS general substrate transporter like domains"/>
    <property type="match status" value="1"/>
</dbReference>
<evidence type="ECO:0000256" key="3">
    <source>
        <dbReference type="ARBA" id="ARBA00022692"/>
    </source>
</evidence>
<dbReference type="Proteomes" id="UP000095751">
    <property type="component" value="Unassembled WGS sequence"/>
</dbReference>
<evidence type="ECO:0000256" key="5">
    <source>
        <dbReference type="ARBA" id="ARBA00023136"/>
    </source>
</evidence>
<evidence type="ECO:0000256" key="2">
    <source>
        <dbReference type="ARBA" id="ARBA00005982"/>
    </source>
</evidence>
<organism evidence="7 8">
    <name type="scientific">Fragilariopsis cylindrus CCMP1102</name>
    <dbReference type="NCBI Taxonomy" id="635003"/>
    <lineage>
        <taxon>Eukaryota</taxon>
        <taxon>Sar</taxon>
        <taxon>Stramenopiles</taxon>
        <taxon>Ochrophyta</taxon>
        <taxon>Bacillariophyta</taxon>
        <taxon>Bacillariophyceae</taxon>
        <taxon>Bacillariophycidae</taxon>
        <taxon>Bacillariales</taxon>
        <taxon>Bacillariaceae</taxon>
        <taxon>Fragilariopsis</taxon>
    </lineage>
</organism>
<comment type="similarity">
    <text evidence="2">Belongs to the major facilitator superfamily. Proton-dependent oligopeptide transporter (POT/PTR) (TC 2.A.17) family.</text>
</comment>
<evidence type="ECO:0008006" key="9">
    <source>
        <dbReference type="Google" id="ProtNLM"/>
    </source>
</evidence>
<keyword evidence="4 6" id="KW-1133">Transmembrane helix</keyword>
<evidence type="ECO:0000256" key="1">
    <source>
        <dbReference type="ARBA" id="ARBA00004141"/>
    </source>
</evidence>
<feature type="transmembrane region" description="Helical" evidence="6">
    <location>
        <begin position="446"/>
        <end position="469"/>
    </location>
</feature>
<feature type="transmembrane region" description="Helical" evidence="6">
    <location>
        <begin position="403"/>
        <end position="426"/>
    </location>
</feature>
<evidence type="ECO:0000256" key="4">
    <source>
        <dbReference type="ARBA" id="ARBA00022989"/>
    </source>
</evidence>
<sequence length="589" mass="65582">MGNEYFYSLKPMQYSVIFILIVELFERFAFYGIYYTQTLFLTGAYNEDWNAGFTSVKAASFVSMSTMVAYTTPFIGAFVSDSLFGDYKSLMVGLLVFYIPGVSLILLTTIPNLLGDEFNETLLTFGFLFLWPLGTGIVKSIVNVFGAKQYHPLLQSSFIESYYVSFYTVINVGALAGICIIPIVAQRSIFIAYLIPLCLLIIGGICFLSGTPRYIRTPPRQRRDNEQLFLCGGKDGRKPNPRKPKSTSLFDIFSICLLAVPFNVGYNQMPTTFIVQGSVMSKAFGFLDVASLNSLDAISVLVFGSITANCIYPYLLKRGIKIPTTYKFAIGSVLGSVALAWAIVVDKMIHSTFEQTGEQVNVLWQAPSYILIGFGEIFTVSTAYEVAFTAAPPDKKVLASATNIFCVGGLPNMICIALIHFCRRWFTNSHGNENIGHVEDYASAHVGKYFVVLLSIMMFGVFINVLPWVKEYVESIEERASDLAKTPSNTPTSILRRRNDEENSPLLLKITPRTKKHRQYLKYGSGPIYSRTSSMRAGTSFSRKDGPDKIKKIQYKAISKLYGKEPKIRKIKVATGVDGQPIKVGSFDM</sequence>
<feature type="transmembrane region" description="Helical" evidence="6">
    <location>
        <begin position="90"/>
        <end position="110"/>
    </location>
</feature>
<dbReference type="KEGG" id="fcy:FRACYDRAFT_171976"/>
<dbReference type="SUPFAM" id="SSF103473">
    <property type="entry name" value="MFS general substrate transporter"/>
    <property type="match status" value="1"/>
</dbReference>
<feature type="transmembrane region" description="Helical" evidence="6">
    <location>
        <begin position="12"/>
        <end position="35"/>
    </location>
</feature>
<evidence type="ECO:0000313" key="7">
    <source>
        <dbReference type="EMBL" id="OEU13043.1"/>
    </source>
</evidence>
<feature type="transmembrane region" description="Helical" evidence="6">
    <location>
        <begin position="297"/>
        <end position="316"/>
    </location>
</feature>
<dbReference type="AlphaFoldDB" id="A0A1E7F5C0"/>
<keyword evidence="5 6" id="KW-0472">Membrane</keyword>
<dbReference type="OrthoDB" id="8904098at2759"/>
<dbReference type="InterPro" id="IPR000109">
    <property type="entry name" value="POT_fam"/>
</dbReference>
<evidence type="ECO:0000313" key="8">
    <source>
        <dbReference type="Proteomes" id="UP000095751"/>
    </source>
</evidence>
<dbReference type="PANTHER" id="PTHR11654">
    <property type="entry name" value="OLIGOPEPTIDE TRANSPORTER-RELATED"/>
    <property type="match status" value="1"/>
</dbReference>
<comment type="subcellular location">
    <subcellularLocation>
        <location evidence="1">Membrane</location>
        <topology evidence="1">Multi-pass membrane protein</topology>
    </subcellularLocation>
</comment>
<accession>A0A1E7F5C0</accession>
<reference evidence="7 8" key="1">
    <citation type="submission" date="2016-09" db="EMBL/GenBank/DDBJ databases">
        <title>Extensive genetic diversity and differential bi-allelic expression allows diatom success in the polar Southern Ocean.</title>
        <authorList>
            <consortium name="DOE Joint Genome Institute"/>
            <person name="Mock T."/>
            <person name="Otillar R.P."/>
            <person name="Strauss J."/>
            <person name="Dupont C."/>
            <person name="Frickenhaus S."/>
            <person name="Maumus F."/>
            <person name="Mcmullan M."/>
            <person name="Sanges R."/>
            <person name="Schmutz J."/>
            <person name="Toseland A."/>
            <person name="Valas R."/>
            <person name="Veluchamy A."/>
            <person name="Ward B.J."/>
            <person name="Allen A."/>
            <person name="Barry K."/>
            <person name="Falciatore A."/>
            <person name="Ferrante M."/>
            <person name="Fortunato A.E."/>
            <person name="Gloeckner G."/>
            <person name="Gruber A."/>
            <person name="Hipkin R."/>
            <person name="Janech M."/>
            <person name="Kroth P."/>
            <person name="Leese F."/>
            <person name="Lindquist E."/>
            <person name="Lyon B.R."/>
            <person name="Martin J."/>
            <person name="Mayer C."/>
            <person name="Parker M."/>
            <person name="Quesneville H."/>
            <person name="Raymond J."/>
            <person name="Uhlig C."/>
            <person name="Valentin K.U."/>
            <person name="Worden A.Z."/>
            <person name="Armbrust E.V."/>
            <person name="Bowler C."/>
            <person name="Green B."/>
            <person name="Moulton V."/>
            <person name="Van Oosterhout C."/>
            <person name="Grigoriev I."/>
        </authorList>
    </citation>
    <scope>NUCLEOTIDE SEQUENCE [LARGE SCALE GENOMIC DNA]</scope>
    <source>
        <strain evidence="7 8">CCMP1102</strain>
    </source>
</reference>
<dbReference type="Pfam" id="PF00854">
    <property type="entry name" value="PTR2"/>
    <property type="match status" value="2"/>
</dbReference>
<feature type="transmembrane region" description="Helical" evidence="6">
    <location>
        <begin position="247"/>
        <end position="266"/>
    </location>
</feature>
<dbReference type="InParanoid" id="A0A1E7F5C0"/>
<feature type="transmembrane region" description="Helical" evidence="6">
    <location>
        <begin position="122"/>
        <end position="142"/>
    </location>
</feature>
<protein>
    <recommendedName>
        <fullName evidence="9">PTR2-domain-containing protein</fullName>
    </recommendedName>
</protein>
<keyword evidence="8" id="KW-1185">Reference proteome</keyword>
<dbReference type="InterPro" id="IPR036259">
    <property type="entry name" value="MFS_trans_sf"/>
</dbReference>
<feature type="transmembrane region" description="Helical" evidence="6">
    <location>
        <begin position="369"/>
        <end position="391"/>
    </location>
</feature>
<gene>
    <name evidence="7" type="ORF">FRACYDRAFT_171976</name>
</gene>
<feature type="transmembrane region" description="Helical" evidence="6">
    <location>
        <begin position="162"/>
        <end position="184"/>
    </location>
</feature>
<dbReference type="GO" id="GO:0016020">
    <property type="term" value="C:membrane"/>
    <property type="evidence" value="ECO:0007669"/>
    <property type="project" value="UniProtKB-SubCell"/>
</dbReference>
<name>A0A1E7F5C0_9STRA</name>
<keyword evidence="3 6" id="KW-0812">Transmembrane</keyword>
<proteinExistence type="inferred from homology"/>
<feature type="transmembrane region" description="Helical" evidence="6">
    <location>
        <begin position="55"/>
        <end position="78"/>
    </location>
</feature>
<feature type="transmembrane region" description="Helical" evidence="6">
    <location>
        <begin position="328"/>
        <end position="349"/>
    </location>
</feature>
<dbReference type="EMBL" id="KV784363">
    <property type="protein sequence ID" value="OEU13043.1"/>
    <property type="molecule type" value="Genomic_DNA"/>
</dbReference>